<keyword evidence="5 9" id="KW-0805">Transcription regulation</keyword>
<evidence type="ECO:0000256" key="2">
    <source>
        <dbReference type="ARBA" id="ARBA00022478"/>
    </source>
</evidence>
<keyword evidence="2 9" id="KW-0240">DNA-directed RNA polymerase</keyword>
<accession>A0ABT7XVE1</accession>
<evidence type="ECO:0000256" key="1">
    <source>
        <dbReference type="ARBA" id="ARBA00008798"/>
    </source>
</evidence>
<evidence type="ECO:0000256" key="8">
    <source>
        <dbReference type="ARBA" id="ARBA00023163"/>
    </source>
</evidence>
<proteinExistence type="inferred from homology"/>
<dbReference type="InterPro" id="IPR007634">
    <property type="entry name" value="RNA_pol_sigma_54_DNA-bd"/>
</dbReference>
<gene>
    <name evidence="13" type="ORF">QU481_21990</name>
</gene>
<evidence type="ECO:0000256" key="7">
    <source>
        <dbReference type="ARBA" id="ARBA00023125"/>
    </source>
</evidence>
<dbReference type="PRINTS" id="PR00045">
    <property type="entry name" value="SIGMA54FCT"/>
</dbReference>
<dbReference type="PANTHER" id="PTHR32248:SF4">
    <property type="entry name" value="RNA POLYMERASE SIGMA-54 FACTOR"/>
    <property type="match status" value="1"/>
</dbReference>
<dbReference type="Pfam" id="PF04552">
    <property type="entry name" value="Sigma54_DBD"/>
    <property type="match status" value="1"/>
</dbReference>
<dbReference type="NCBIfam" id="NF004595">
    <property type="entry name" value="PRK05932.1-2"/>
    <property type="match status" value="1"/>
</dbReference>
<comment type="function">
    <text evidence="9">Sigma factors are initiation factors that promote the attachment of RNA polymerase to specific initiation sites and are then released.</text>
</comment>
<dbReference type="EMBL" id="JAUEDK010000071">
    <property type="protein sequence ID" value="MDN0077499.1"/>
    <property type="molecule type" value="Genomic_DNA"/>
</dbReference>
<protein>
    <recommendedName>
        <fullName evidence="9">RNA polymerase sigma-54 factor</fullName>
    </recommendedName>
</protein>
<evidence type="ECO:0000256" key="6">
    <source>
        <dbReference type="ARBA" id="ARBA00023082"/>
    </source>
</evidence>
<dbReference type="InterPro" id="IPR000394">
    <property type="entry name" value="RNA_pol_sigma_54"/>
</dbReference>
<dbReference type="NCBIfam" id="TIGR02395">
    <property type="entry name" value="rpoN_sigma"/>
    <property type="match status" value="1"/>
</dbReference>
<evidence type="ECO:0000256" key="4">
    <source>
        <dbReference type="ARBA" id="ARBA00022695"/>
    </source>
</evidence>
<dbReference type="RefSeq" id="WP_289832132.1">
    <property type="nucleotide sequence ID" value="NZ_JAUEDK010000071.1"/>
</dbReference>
<evidence type="ECO:0000259" key="11">
    <source>
        <dbReference type="Pfam" id="PF04552"/>
    </source>
</evidence>
<dbReference type="PANTHER" id="PTHR32248">
    <property type="entry name" value="RNA POLYMERASE SIGMA-54 FACTOR"/>
    <property type="match status" value="1"/>
</dbReference>
<feature type="domain" description="RNA polymerase sigma factor 54 core-binding" evidence="12">
    <location>
        <begin position="122"/>
        <end position="308"/>
    </location>
</feature>
<keyword evidence="4 9" id="KW-0548">Nucleotidyltransferase</keyword>
<keyword evidence="6 9" id="KW-0731">Sigma factor</keyword>
<dbReference type="NCBIfam" id="NF004598">
    <property type="entry name" value="PRK05932.1-5"/>
    <property type="match status" value="1"/>
</dbReference>
<evidence type="ECO:0000256" key="3">
    <source>
        <dbReference type="ARBA" id="ARBA00022679"/>
    </source>
</evidence>
<dbReference type="PIRSF" id="PIRSF000774">
    <property type="entry name" value="RpoN"/>
    <property type="match status" value="1"/>
</dbReference>
<dbReference type="Pfam" id="PF00309">
    <property type="entry name" value="Sigma54_AID"/>
    <property type="match status" value="1"/>
</dbReference>
<sequence>MKQALQLKVAQQLTLTPQLQQSIKLLQLSTLDLQAEVERFLLDNPLLERPDEHGGDMGAGEGPTEAPAPDGATDSASHDDAGGEHERDTLGAELTDWGSGKGGARDGDEDSPDPLFNVPCPVTLRQHLLAQLGELSLPERDRAIVTLLIEELDEDGYLTAGLNELAANLPAELEVDEDELAVGLALLRQFDPAGVGASNLPESLALQLARLDPSTPGHALAQAIVRDHLVLLGNRDFSKLKKLLGTDDDTLRAAQALIGRLNPHPAAGFGEGETHYVIPDVIVRKRKGRWLAELNPHAVPRLNINPMYARTVTESRHNAGELSGQLQEAKWLIKNIQQRFDTILKVSEAIVEQQHAFFEQGEVAMRPLILRDIADQLGLHESTVSRVTTQKYLLSPRGLFELKYFFGSALDTDGGGECSATAIKARIRQMIDTEDAERPLSDSTIADQLAKLGIQVARRTVAKYREAMQIPPVNQRKKL</sequence>
<evidence type="ECO:0000259" key="12">
    <source>
        <dbReference type="Pfam" id="PF04963"/>
    </source>
</evidence>
<name>A0ABT7XVE1_9NEIS</name>
<evidence type="ECO:0000313" key="13">
    <source>
        <dbReference type="EMBL" id="MDN0077499.1"/>
    </source>
</evidence>
<evidence type="ECO:0000256" key="10">
    <source>
        <dbReference type="SAM" id="MobiDB-lite"/>
    </source>
</evidence>
<keyword evidence="3 9" id="KW-0808">Transferase</keyword>
<keyword evidence="14" id="KW-1185">Reference proteome</keyword>
<dbReference type="PROSITE" id="PS00718">
    <property type="entry name" value="SIGMA54_2"/>
    <property type="match status" value="1"/>
</dbReference>
<dbReference type="Proteomes" id="UP001168540">
    <property type="component" value="Unassembled WGS sequence"/>
</dbReference>
<evidence type="ECO:0000313" key="14">
    <source>
        <dbReference type="Proteomes" id="UP001168540"/>
    </source>
</evidence>
<dbReference type="InterPro" id="IPR038709">
    <property type="entry name" value="RpoN_core-bd_sf"/>
</dbReference>
<feature type="compositionally biased region" description="Basic and acidic residues" evidence="10">
    <location>
        <begin position="45"/>
        <end position="55"/>
    </location>
</feature>
<feature type="compositionally biased region" description="Basic and acidic residues" evidence="10">
    <location>
        <begin position="76"/>
        <end position="90"/>
    </location>
</feature>
<comment type="similarity">
    <text evidence="1 9">Belongs to the sigma-54 factor family.</text>
</comment>
<feature type="domain" description="RNA polymerase sigma factor 54 DNA-binding" evidence="11">
    <location>
        <begin position="323"/>
        <end position="478"/>
    </location>
</feature>
<reference evidence="13" key="1">
    <citation type="submission" date="2023-06" db="EMBL/GenBank/DDBJ databases">
        <authorList>
            <person name="Zhang S."/>
        </authorList>
    </citation>
    <scope>NUCLEOTIDE SEQUENCE</scope>
    <source>
        <strain evidence="13">SG2303</strain>
    </source>
</reference>
<dbReference type="PROSITE" id="PS00717">
    <property type="entry name" value="SIGMA54_1"/>
    <property type="match status" value="1"/>
</dbReference>
<evidence type="ECO:0000256" key="9">
    <source>
        <dbReference type="PIRNR" id="PIRNR000774"/>
    </source>
</evidence>
<comment type="caution">
    <text evidence="13">The sequence shown here is derived from an EMBL/GenBank/DDBJ whole genome shotgun (WGS) entry which is preliminary data.</text>
</comment>
<dbReference type="GO" id="GO:0003899">
    <property type="term" value="F:DNA-directed RNA polymerase activity"/>
    <property type="evidence" value="ECO:0007669"/>
    <property type="project" value="UniProtKB-EC"/>
</dbReference>
<evidence type="ECO:0000256" key="5">
    <source>
        <dbReference type="ARBA" id="ARBA00023015"/>
    </source>
</evidence>
<dbReference type="InterPro" id="IPR007046">
    <property type="entry name" value="RNA_pol_sigma_54_core-bd"/>
</dbReference>
<keyword evidence="7 9" id="KW-0238">DNA-binding</keyword>
<dbReference type="Gene3D" id="1.10.10.1330">
    <property type="entry name" value="RNA polymerase sigma-54 factor, core-binding domain"/>
    <property type="match status" value="1"/>
</dbReference>
<feature type="region of interest" description="Disordered" evidence="10">
    <location>
        <begin position="45"/>
        <end position="117"/>
    </location>
</feature>
<dbReference type="PROSITE" id="PS50044">
    <property type="entry name" value="SIGMA54_3"/>
    <property type="match status" value="1"/>
</dbReference>
<organism evidence="13 14">
    <name type="scientific">Crenobacter oryzisoli</name>
    <dbReference type="NCBI Taxonomy" id="3056844"/>
    <lineage>
        <taxon>Bacteria</taxon>
        <taxon>Pseudomonadati</taxon>
        <taxon>Pseudomonadota</taxon>
        <taxon>Betaproteobacteria</taxon>
        <taxon>Neisseriales</taxon>
        <taxon>Neisseriaceae</taxon>
        <taxon>Crenobacter</taxon>
    </lineage>
</organism>
<dbReference type="NCBIfam" id="NF009118">
    <property type="entry name" value="PRK12469.1"/>
    <property type="match status" value="1"/>
</dbReference>
<dbReference type="Gene3D" id="1.10.10.60">
    <property type="entry name" value="Homeodomain-like"/>
    <property type="match status" value="1"/>
</dbReference>
<keyword evidence="8 9" id="KW-0804">Transcription</keyword>
<dbReference type="Pfam" id="PF04963">
    <property type="entry name" value="Sigma54_CBD"/>
    <property type="match status" value="1"/>
</dbReference>